<dbReference type="RefSeq" id="WP_055187712.1">
    <property type="nucleotide sequence ID" value="NZ_CP080772.1"/>
</dbReference>
<feature type="transmembrane region" description="Helical" evidence="1">
    <location>
        <begin position="6"/>
        <end position="30"/>
    </location>
</feature>
<dbReference type="AlphaFoldDB" id="A0A0P7IJ76"/>
<keyword evidence="1" id="KW-0812">Transmembrane</keyword>
<reference evidence="2 4" key="1">
    <citation type="submission" date="2015-09" db="EMBL/GenBank/DDBJ databases">
        <title>Draft genome sequence of Aliiroseovarius crassostreae CV919-312TSm, the causative agent of Roseovarius Oyster Disease (formerly Juvenile Oyster Disease).</title>
        <authorList>
            <person name="Kessner L."/>
            <person name="Spinard E."/>
            <person name="Nelson D."/>
        </authorList>
    </citation>
    <scope>NUCLEOTIDE SEQUENCE [LARGE SCALE GENOMIC DNA]</scope>
    <source>
        <strain evidence="2 4">CV919-312</strain>
    </source>
</reference>
<dbReference type="EMBL" id="LKBA01000004">
    <property type="protein sequence ID" value="KPN63945.1"/>
    <property type="molecule type" value="Genomic_DNA"/>
</dbReference>
<keyword evidence="1" id="KW-1133">Transmembrane helix</keyword>
<gene>
    <name evidence="2" type="ORF">AKJ29_14830</name>
    <name evidence="3" type="ORF">K3X48_00670</name>
</gene>
<evidence type="ECO:0000313" key="3">
    <source>
        <dbReference type="EMBL" id="UWP95559.1"/>
    </source>
</evidence>
<evidence type="ECO:0000313" key="2">
    <source>
        <dbReference type="EMBL" id="KPN63945.1"/>
    </source>
</evidence>
<proteinExistence type="predicted"/>
<dbReference type="GeneID" id="75101795"/>
<name>A0A0P7IJ76_9RHOB</name>
<dbReference type="OrthoDB" id="6119856at2"/>
<reference evidence="3" key="2">
    <citation type="submission" date="2021-08" db="EMBL/GenBank/DDBJ databases">
        <authorList>
            <person name="Nwanade C."/>
            <person name="Wang M."/>
            <person name="Masoudi A."/>
            <person name="Yu Z."/>
            <person name="Liu J."/>
        </authorList>
    </citation>
    <scope>NUCLEOTIDE SEQUENCE</scope>
    <source>
        <strain evidence="3">S056</strain>
    </source>
</reference>
<dbReference type="EMBL" id="CP080776">
    <property type="protein sequence ID" value="UWP95559.1"/>
    <property type="molecule type" value="Genomic_DNA"/>
</dbReference>
<keyword evidence="4" id="KW-1185">Reference proteome</keyword>
<evidence type="ECO:0000256" key="1">
    <source>
        <dbReference type="SAM" id="Phobius"/>
    </source>
</evidence>
<keyword evidence="1" id="KW-0472">Membrane</keyword>
<dbReference type="Proteomes" id="UP000050471">
    <property type="component" value="Unassembled WGS sequence"/>
</dbReference>
<feature type="transmembrane region" description="Helical" evidence="1">
    <location>
        <begin position="42"/>
        <end position="61"/>
    </location>
</feature>
<protein>
    <submittedName>
        <fullName evidence="3">AzlD domain-containing protein</fullName>
    </submittedName>
</protein>
<accession>A0A0P7IJ76</accession>
<dbReference type="Proteomes" id="UP001057991">
    <property type="component" value="Chromosome"/>
</dbReference>
<dbReference type="STRING" id="154981.AKJ29_14830"/>
<dbReference type="InterPro" id="IPR008407">
    <property type="entry name" value="Brnchd-chn_aa_trnsp_AzlD"/>
</dbReference>
<organism evidence="2 4">
    <name type="scientific">Aliiroseovarius crassostreae</name>
    <dbReference type="NCBI Taxonomy" id="154981"/>
    <lineage>
        <taxon>Bacteria</taxon>
        <taxon>Pseudomonadati</taxon>
        <taxon>Pseudomonadota</taxon>
        <taxon>Alphaproteobacteria</taxon>
        <taxon>Rhodobacterales</taxon>
        <taxon>Paracoccaceae</taxon>
        <taxon>Aliiroseovarius</taxon>
    </lineage>
</organism>
<feature type="transmembrane region" description="Helical" evidence="1">
    <location>
        <begin position="90"/>
        <end position="108"/>
    </location>
</feature>
<sequence>MSYSHLSIWAVICGLAVGSFLIRFSFLGLIGDRPMPDWVLRHLRYTPVAVLPGLVAPLVLWPDATGGMVDPARLAAALVTLSVGYFGKNVLFAILSGALTLYGMIYLLG</sequence>
<dbReference type="Pfam" id="PF05437">
    <property type="entry name" value="AzlD"/>
    <property type="match status" value="1"/>
</dbReference>
<evidence type="ECO:0000313" key="4">
    <source>
        <dbReference type="Proteomes" id="UP000050471"/>
    </source>
</evidence>